<accession>A0ACB8QRU9</accession>
<evidence type="ECO:0000313" key="1">
    <source>
        <dbReference type="EMBL" id="KAI0034564.1"/>
    </source>
</evidence>
<organism evidence="1 2">
    <name type="scientific">Vararia minispora EC-137</name>
    <dbReference type="NCBI Taxonomy" id="1314806"/>
    <lineage>
        <taxon>Eukaryota</taxon>
        <taxon>Fungi</taxon>
        <taxon>Dikarya</taxon>
        <taxon>Basidiomycota</taxon>
        <taxon>Agaricomycotina</taxon>
        <taxon>Agaricomycetes</taxon>
        <taxon>Russulales</taxon>
        <taxon>Lachnocladiaceae</taxon>
        <taxon>Vararia</taxon>
    </lineage>
</organism>
<reference evidence="1" key="1">
    <citation type="submission" date="2021-02" db="EMBL/GenBank/DDBJ databases">
        <authorList>
            <consortium name="DOE Joint Genome Institute"/>
            <person name="Ahrendt S."/>
            <person name="Looney B.P."/>
            <person name="Miyauchi S."/>
            <person name="Morin E."/>
            <person name="Drula E."/>
            <person name="Courty P.E."/>
            <person name="Chicoki N."/>
            <person name="Fauchery L."/>
            <person name="Kohler A."/>
            <person name="Kuo A."/>
            <person name="Labutti K."/>
            <person name="Pangilinan J."/>
            <person name="Lipzen A."/>
            <person name="Riley R."/>
            <person name="Andreopoulos W."/>
            <person name="He G."/>
            <person name="Johnson J."/>
            <person name="Barry K.W."/>
            <person name="Grigoriev I.V."/>
            <person name="Nagy L."/>
            <person name="Hibbett D."/>
            <person name="Henrissat B."/>
            <person name="Matheny P.B."/>
            <person name="Labbe J."/>
            <person name="Martin F."/>
        </authorList>
    </citation>
    <scope>NUCLEOTIDE SEQUENCE</scope>
    <source>
        <strain evidence="1">EC-137</strain>
    </source>
</reference>
<reference evidence="1" key="2">
    <citation type="journal article" date="2022" name="New Phytol.">
        <title>Evolutionary transition to the ectomycorrhizal habit in the genomes of a hyperdiverse lineage of mushroom-forming fungi.</title>
        <authorList>
            <person name="Looney B."/>
            <person name="Miyauchi S."/>
            <person name="Morin E."/>
            <person name="Drula E."/>
            <person name="Courty P.E."/>
            <person name="Kohler A."/>
            <person name="Kuo A."/>
            <person name="LaButti K."/>
            <person name="Pangilinan J."/>
            <person name="Lipzen A."/>
            <person name="Riley R."/>
            <person name="Andreopoulos W."/>
            <person name="He G."/>
            <person name="Johnson J."/>
            <person name="Nolan M."/>
            <person name="Tritt A."/>
            <person name="Barry K.W."/>
            <person name="Grigoriev I.V."/>
            <person name="Nagy L.G."/>
            <person name="Hibbett D."/>
            <person name="Henrissat B."/>
            <person name="Matheny P.B."/>
            <person name="Labbe J."/>
            <person name="Martin F.M."/>
        </authorList>
    </citation>
    <scope>NUCLEOTIDE SEQUENCE</scope>
    <source>
        <strain evidence="1">EC-137</strain>
    </source>
</reference>
<keyword evidence="2" id="KW-1185">Reference proteome</keyword>
<gene>
    <name evidence="1" type="ORF">K488DRAFT_45192</name>
</gene>
<dbReference type="EMBL" id="MU273498">
    <property type="protein sequence ID" value="KAI0034564.1"/>
    <property type="molecule type" value="Genomic_DNA"/>
</dbReference>
<proteinExistence type="predicted"/>
<protein>
    <submittedName>
        <fullName evidence="1">3-oxo-5-alpha-steroid 4-dehydrogenase-domain-containing protein</fullName>
    </submittedName>
</protein>
<name>A0ACB8QRU9_9AGAM</name>
<comment type="caution">
    <text evidence="1">The sequence shown here is derived from an EMBL/GenBank/DDBJ whole genome shotgun (WGS) entry which is preliminary data.</text>
</comment>
<dbReference type="Proteomes" id="UP000814128">
    <property type="component" value="Unassembled WGS sequence"/>
</dbReference>
<evidence type="ECO:0000313" key="2">
    <source>
        <dbReference type="Proteomes" id="UP000814128"/>
    </source>
</evidence>
<sequence>MVAVTISAAGKLPLAKGLPATVEVSAQATVGDIKKALQAKFPKFKVSRQKLSRKGDKKSLMNEATLTSAGISDGTELEAKDLGPQIGWTTVFLVEYGGPLLIHPLFYHLPQTFYRQAVEHSPLQKYVYGMVMAHFVKRELETLFVHRFSHDTMPFRNIFKNSAHYHILSGVLLAGAIYSPTYSATSSYIVNTIRDNPRFLQGCTAFWVFCQLSNFSTHMTIRNLRPAGTRRRAIPYGYGFGLVSVPNYFFETLGWTTISVMTGSYAAWFFTFVSTYQMLVWAAKKHQQYKKEFGKEYPRNRKAMIPFIF</sequence>